<feature type="compositionally biased region" description="Polar residues" evidence="1">
    <location>
        <begin position="41"/>
        <end position="50"/>
    </location>
</feature>
<evidence type="ECO:0000313" key="3">
    <source>
        <dbReference type="Proteomes" id="UP001326199"/>
    </source>
</evidence>
<gene>
    <name evidence="2" type="ORF">QC763_0092440</name>
</gene>
<evidence type="ECO:0000313" key="2">
    <source>
        <dbReference type="EMBL" id="KAK4662839.1"/>
    </source>
</evidence>
<dbReference type="Proteomes" id="UP001326199">
    <property type="component" value="Unassembled WGS sequence"/>
</dbReference>
<dbReference type="GeneID" id="87926472"/>
<name>A0ABR0H4B2_9PEZI</name>
<feature type="compositionally biased region" description="Low complexity" evidence="1">
    <location>
        <begin position="111"/>
        <end position="123"/>
    </location>
</feature>
<evidence type="ECO:0000256" key="1">
    <source>
        <dbReference type="SAM" id="MobiDB-lite"/>
    </source>
</evidence>
<organism evidence="2 3">
    <name type="scientific">Podospora pseudopauciseta</name>
    <dbReference type="NCBI Taxonomy" id="2093780"/>
    <lineage>
        <taxon>Eukaryota</taxon>
        <taxon>Fungi</taxon>
        <taxon>Dikarya</taxon>
        <taxon>Ascomycota</taxon>
        <taxon>Pezizomycotina</taxon>
        <taxon>Sordariomycetes</taxon>
        <taxon>Sordariomycetidae</taxon>
        <taxon>Sordariales</taxon>
        <taxon>Podosporaceae</taxon>
        <taxon>Podospora</taxon>
    </lineage>
</organism>
<dbReference type="RefSeq" id="XP_062762805.1">
    <property type="nucleotide sequence ID" value="XM_062906255.1"/>
</dbReference>
<feature type="region of interest" description="Disordered" evidence="1">
    <location>
        <begin position="1"/>
        <end position="57"/>
    </location>
</feature>
<protein>
    <submittedName>
        <fullName evidence="2">Uncharacterized protein</fullName>
    </submittedName>
</protein>
<accession>A0ABR0H4B2</accession>
<feature type="region of interest" description="Disordered" evidence="1">
    <location>
        <begin position="99"/>
        <end position="131"/>
    </location>
</feature>
<proteinExistence type="predicted"/>
<reference evidence="2 3" key="1">
    <citation type="journal article" date="2023" name="bioRxiv">
        <title>High-quality genome assemblies of four members of thePodospora anserinaspecies complex.</title>
        <authorList>
            <person name="Ament-Velasquez S.L."/>
            <person name="Vogan A.A."/>
            <person name="Wallerman O."/>
            <person name="Hartmann F."/>
            <person name="Gautier V."/>
            <person name="Silar P."/>
            <person name="Giraud T."/>
            <person name="Johannesson H."/>
        </authorList>
    </citation>
    <scope>NUCLEOTIDE SEQUENCE [LARGE SCALE GENOMIC DNA]</scope>
    <source>
        <strain evidence="2 3">CBS 411.78</strain>
    </source>
</reference>
<comment type="caution">
    <text evidence="2">The sequence shown here is derived from an EMBL/GenBank/DDBJ whole genome shotgun (WGS) entry which is preliminary data.</text>
</comment>
<sequence>MTITNPLPSPPASPQKQRDSKTSSTASRTRHHEDKTPKDLSPSSSRNMSSKEVIRSRRHVLVKTAHSAKDLPKQPAGVYGRRSYFGSVDQKSEQLLAAKGKAKEYARQVVPTPSTQKPKTTPSDQEHKNSR</sequence>
<dbReference type="EMBL" id="JAFFHB010000008">
    <property type="protein sequence ID" value="KAK4662839.1"/>
    <property type="molecule type" value="Genomic_DNA"/>
</dbReference>
<keyword evidence="3" id="KW-1185">Reference proteome</keyword>